<dbReference type="InterPro" id="IPR050972">
    <property type="entry name" value="SDr-like"/>
</dbReference>
<dbReference type="AlphaFoldDB" id="A0A0R2JJU4"/>
<protein>
    <submittedName>
        <fullName evidence="2">Uncharacterized protein</fullName>
    </submittedName>
</protein>
<dbReference type="PATRIC" id="fig|1620.3.peg.1627"/>
<feature type="compositionally biased region" description="Basic and acidic residues" evidence="1">
    <location>
        <begin position="439"/>
        <end position="454"/>
    </location>
</feature>
<name>A0A0R2JJU4_9LACO</name>
<reference evidence="2 3" key="1">
    <citation type="journal article" date="2015" name="Genome Announc.">
        <title>Expanding the biotechnology potential of lactobacilli through comparative genomics of 213 strains and associated genera.</title>
        <authorList>
            <person name="Sun Z."/>
            <person name="Harris H.M."/>
            <person name="McCann A."/>
            <person name="Guo C."/>
            <person name="Argimon S."/>
            <person name="Zhang W."/>
            <person name="Yang X."/>
            <person name="Jeffery I.B."/>
            <person name="Cooney J.C."/>
            <person name="Kagawa T.F."/>
            <person name="Liu W."/>
            <person name="Song Y."/>
            <person name="Salvetti E."/>
            <person name="Wrobel A."/>
            <person name="Rasinkangas P."/>
            <person name="Parkhill J."/>
            <person name="Rea M.C."/>
            <person name="O'Sullivan O."/>
            <person name="Ritari J."/>
            <person name="Douillard F.P."/>
            <person name="Paul Ross R."/>
            <person name="Yang R."/>
            <person name="Briner A.E."/>
            <person name="Felis G.E."/>
            <person name="de Vos W.M."/>
            <person name="Barrangou R."/>
            <person name="Klaenhammer T.R."/>
            <person name="Caufield P.W."/>
            <person name="Cui Y."/>
            <person name="Zhang H."/>
            <person name="O'Toole P.W."/>
        </authorList>
    </citation>
    <scope>NUCLEOTIDE SEQUENCE [LARGE SCALE GENOMIC DNA]</scope>
    <source>
        <strain evidence="2 3">DSM 20014</strain>
    </source>
</reference>
<evidence type="ECO:0000313" key="3">
    <source>
        <dbReference type="Proteomes" id="UP000051673"/>
    </source>
</evidence>
<dbReference type="STRING" id="1620.IV67_GL001592"/>
<proteinExistence type="predicted"/>
<feature type="compositionally biased region" description="Basic and acidic residues" evidence="1">
    <location>
        <begin position="275"/>
        <end position="287"/>
    </location>
</feature>
<comment type="caution">
    <text evidence="2">The sequence shown here is derived from an EMBL/GenBank/DDBJ whole genome shotgun (WGS) entry which is preliminary data.</text>
</comment>
<feature type="region of interest" description="Disordered" evidence="1">
    <location>
        <begin position="275"/>
        <end position="340"/>
    </location>
</feature>
<dbReference type="OrthoDB" id="2145883at2"/>
<dbReference type="EMBL" id="JQCD01000018">
    <property type="protein sequence ID" value="KRN77534.1"/>
    <property type="molecule type" value="Genomic_DNA"/>
</dbReference>
<sequence>MNENHESLNLIASTLTNSLGTTVIGNINRSGLEIQVTYPDGRAETVVSDENGDFIHKIKGDLESGTLVITAIEQGQIVGMVEAQIEMPAPVVTGVISTRDGQRFLEGHVNQPDTTVSMNLLGEEIEVVVDQNQEFEMVIPDDVLSEQIQLFCYNHKTKKSGKNSVTLGVTSKTQPIPILTDEMISEYQQRNQVNDASNESLLNSKSTAIAESESVEAKAKAAAEAKAKAELKVQAKVEAKAKADAEAKAKADAEAQAKAAADAKAKADAEAQAKAAADAKAKADAEAQAKAAADANAKAGADAKAEAQVTAGVEGADEAEAQVNAEAEAQAKATAEAKAKADADAKAKAAADAKAKADADAKAKATAEAKAKADADAQAKAAADAKAKADADAKAKAAAEAKAKADADAKAKAAAEAKAKADDIFEVGEFDGLDDDSEEKSAADSDKAKPAREQKAKKKGFFARVFGKMFGK</sequence>
<dbReference type="PANTHER" id="PTHR34403:SF16">
    <property type="entry name" value="GLYCINE, ALANINE AND ASPARAGINE-RICH PROTEIN-LIKE"/>
    <property type="match status" value="1"/>
</dbReference>
<feature type="compositionally biased region" description="Low complexity" evidence="1">
    <location>
        <begin position="288"/>
        <end position="308"/>
    </location>
</feature>
<keyword evidence="3" id="KW-1185">Reference proteome</keyword>
<accession>A0A0R2JJU4</accession>
<dbReference type="Proteomes" id="UP000051673">
    <property type="component" value="Unassembled WGS sequence"/>
</dbReference>
<feature type="region of interest" description="Disordered" evidence="1">
    <location>
        <begin position="360"/>
        <end position="413"/>
    </location>
</feature>
<gene>
    <name evidence="2" type="ORF">IV67_GL001592</name>
</gene>
<evidence type="ECO:0000313" key="2">
    <source>
        <dbReference type="EMBL" id="KRN77534.1"/>
    </source>
</evidence>
<organism evidence="2 3">
    <name type="scientific">Weissella minor</name>
    <dbReference type="NCBI Taxonomy" id="1620"/>
    <lineage>
        <taxon>Bacteria</taxon>
        <taxon>Bacillati</taxon>
        <taxon>Bacillota</taxon>
        <taxon>Bacilli</taxon>
        <taxon>Lactobacillales</taxon>
        <taxon>Lactobacillaceae</taxon>
        <taxon>Weissella</taxon>
    </lineage>
</organism>
<evidence type="ECO:0000256" key="1">
    <source>
        <dbReference type="SAM" id="MobiDB-lite"/>
    </source>
</evidence>
<feature type="region of interest" description="Disordered" evidence="1">
    <location>
        <begin position="430"/>
        <end position="456"/>
    </location>
</feature>
<dbReference type="PANTHER" id="PTHR34403">
    <property type="entry name" value="TOL-PAL SYSTEM PROTEIN TOLA"/>
    <property type="match status" value="1"/>
</dbReference>
<feature type="compositionally biased region" description="Low complexity" evidence="1">
    <location>
        <begin position="325"/>
        <end position="334"/>
    </location>
</feature>
<dbReference type="RefSeq" id="WP_057786681.1">
    <property type="nucleotide sequence ID" value="NZ_JQCD01000018.1"/>
</dbReference>